<feature type="compositionally biased region" description="Basic and acidic residues" evidence="1">
    <location>
        <begin position="113"/>
        <end position="141"/>
    </location>
</feature>
<reference evidence="2" key="1">
    <citation type="journal article" date="2020" name="Nature">
        <title>Giant virus diversity and host interactions through global metagenomics.</title>
        <authorList>
            <person name="Schulz F."/>
            <person name="Roux S."/>
            <person name="Paez-Espino D."/>
            <person name="Jungbluth S."/>
            <person name="Walsh D.A."/>
            <person name="Denef V.J."/>
            <person name="McMahon K.D."/>
            <person name="Konstantinidis K.T."/>
            <person name="Eloe-Fadrosh E.A."/>
            <person name="Kyrpides N.C."/>
            <person name="Woyke T."/>
        </authorList>
    </citation>
    <scope>NUCLEOTIDE SEQUENCE</scope>
    <source>
        <strain evidence="2">GVMAG-M-3300023174-134</strain>
    </source>
</reference>
<feature type="region of interest" description="Disordered" evidence="1">
    <location>
        <begin position="113"/>
        <end position="145"/>
    </location>
</feature>
<feature type="region of interest" description="Disordered" evidence="1">
    <location>
        <begin position="217"/>
        <end position="282"/>
    </location>
</feature>
<dbReference type="AlphaFoldDB" id="A0A6C0DC74"/>
<feature type="compositionally biased region" description="Basic residues" evidence="1">
    <location>
        <begin position="270"/>
        <end position="282"/>
    </location>
</feature>
<protein>
    <submittedName>
        <fullName evidence="2">Uncharacterized protein</fullName>
    </submittedName>
</protein>
<feature type="compositionally biased region" description="Basic residues" evidence="1">
    <location>
        <begin position="248"/>
        <end position="262"/>
    </location>
</feature>
<accession>A0A6C0DC74</accession>
<dbReference type="EMBL" id="MN739578">
    <property type="protein sequence ID" value="QHT13981.1"/>
    <property type="molecule type" value="Genomic_DNA"/>
</dbReference>
<dbReference type="Gene3D" id="3.80.10.10">
    <property type="entry name" value="Ribonuclease Inhibitor"/>
    <property type="match status" value="1"/>
</dbReference>
<proteinExistence type="predicted"/>
<organism evidence="2">
    <name type="scientific">viral metagenome</name>
    <dbReference type="NCBI Taxonomy" id="1070528"/>
    <lineage>
        <taxon>unclassified sequences</taxon>
        <taxon>metagenomes</taxon>
        <taxon>organismal metagenomes</taxon>
    </lineage>
</organism>
<dbReference type="InterPro" id="IPR032675">
    <property type="entry name" value="LRR_dom_sf"/>
</dbReference>
<evidence type="ECO:0000313" key="2">
    <source>
        <dbReference type="EMBL" id="QHT13981.1"/>
    </source>
</evidence>
<name>A0A6C0DC74_9ZZZZ</name>
<dbReference type="SUPFAM" id="SSF52047">
    <property type="entry name" value="RNI-like"/>
    <property type="match status" value="1"/>
</dbReference>
<sequence length="282" mass="32516">MAEFSIFGKTKTIDQYRALRFDKEYLSTKQLNELFNNDIVKQKVIDLQLTNCNIRELPDSIGNLTNLKILRLHDSEITTFKDKRDKMEFIPNSFKRLPETLINLPVLEELHLEQFDPSDPDNKKKDDKETDNKETDNKETETAAAEYNTKTGISADKHNIQILYDIYNRTIGDRSNPRIYVNNHFGGLELIKGRTQNKRRLLQDDFVKLYQKLDLKLKKPSPKPSSSRTLSTAPKTTSRKEPTPPKTTSRKKTASASRKAHSARTSSASRKTHYASRKTRSV</sequence>
<evidence type="ECO:0000256" key="1">
    <source>
        <dbReference type="SAM" id="MobiDB-lite"/>
    </source>
</evidence>